<feature type="transmembrane region" description="Helical" evidence="1">
    <location>
        <begin position="108"/>
        <end position="126"/>
    </location>
</feature>
<dbReference type="Proteomes" id="UP000624325">
    <property type="component" value="Unassembled WGS sequence"/>
</dbReference>
<feature type="transmembrane region" description="Helical" evidence="1">
    <location>
        <begin position="133"/>
        <end position="152"/>
    </location>
</feature>
<name>A0ABQ4C3N6_9ACTN</name>
<organism evidence="2 3">
    <name type="scientific">Asanoa iriomotensis</name>
    <dbReference type="NCBI Taxonomy" id="234613"/>
    <lineage>
        <taxon>Bacteria</taxon>
        <taxon>Bacillati</taxon>
        <taxon>Actinomycetota</taxon>
        <taxon>Actinomycetes</taxon>
        <taxon>Micromonosporales</taxon>
        <taxon>Micromonosporaceae</taxon>
        <taxon>Asanoa</taxon>
    </lineage>
</organism>
<comment type="caution">
    <text evidence="2">The sequence shown here is derived from an EMBL/GenBank/DDBJ whole genome shotgun (WGS) entry which is preliminary data.</text>
</comment>
<keyword evidence="1" id="KW-1133">Transmembrane helix</keyword>
<keyword evidence="1" id="KW-0812">Transmembrane</keyword>
<protein>
    <submittedName>
        <fullName evidence="2">Uncharacterized protein</fullName>
    </submittedName>
</protein>
<keyword evidence="1" id="KW-0472">Membrane</keyword>
<keyword evidence="3" id="KW-1185">Reference proteome</keyword>
<feature type="transmembrane region" description="Helical" evidence="1">
    <location>
        <begin position="37"/>
        <end position="63"/>
    </location>
</feature>
<dbReference type="EMBL" id="BONC01000022">
    <property type="protein sequence ID" value="GIF57408.1"/>
    <property type="molecule type" value="Genomic_DNA"/>
</dbReference>
<feature type="transmembrane region" description="Helical" evidence="1">
    <location>
        <begin position="75"/>
        <end position="96"/>
    </location>
</feature>
<evidence type="ECO:0000313" key="2">
    <source>
        <dbReference type="EMBL" id="GIF57408.1"/>
    </source>
</evidence>
<accession>A0ABQ4C3N6</accession>
<evidence type="ECO:0000256" key="1">
    <source>
        <dbReference type="SAM" id="Phobius"/>
    </source>
</evidence>
<reference evidence="2 3" key="1">
    <citation type="submission" date="2021-01" db="EMBL/GenBank/DDBJ databases">
        <title>Whole genome shotgun sequence of Asanoa iriomotensis NBRC 100142.</title>
        <authorList>
            <person name="Komaki H."/>
            <person name="Tamura T."/>
        </authorList>
    </citation>
    <scope>NUCLEOTIDE SEQUENCE [LARGE SCALE GENOMIC DNA]</scope>
    <source>
        <strain evidence="2 3">NBRC 100142</strain>
    </source>
</reference>
<dbReference type="RefSeq" id="WP_203703582.1">
    <property type="nucleotide sequence ID" value="NZ_BAAALU010000016.1"/>
</dbReference>
<proteinExistence type="predicted"/>
<gene>
    <name evidence="2" type="ORF">Air01nite_35030</name>
</gene>
<sequence>MRGKLLFVQLGALWLLGGLLMPAAVGALVVLLLGGEVAVGVGLVVALVLLVGYLFAVVTVTAGATRLGATLPGRLLWVVLVLLGGTLLWSQGWALADAAELDISENPWLTAVFGGLAYALTAGFLLRGRRLNLAAVAAFLALTIGGLAALRASGPDELEERIASAGINPGLVYVVEVPDYSPSDHAFGDRLGTGAFLPTDRTAIPPLQYVNVVGYGPGYHRADGGPGCGPTVTDSPLSIAECTPEPDGTVYRRGVVEHGYQVTVGDSTVVVSGSHAVDRTLLRAAARSARAGTAKDLPDFPGGGPFFVADVAGFRAQPLGIPPGVQYLRADHTSGDQSVRIIVSAAPAAQGDPCFISTCEPDGLDLTYLRRDDTHGYTHRHGDVLVTVEGGVSVDRALLRSTALAARPATDAELLHALPAAPPRDRFDRLRGWLRANVS</sequence>
<evidence type="ECO:0000313" key="3">
    <source>
        <dbReference type="Proteomes" id="UP000624325"/>
    </source>
</evidence>